<evidence type="ECO:0000256" key="1">
    <source>
        <dbReference type="SAM" id="MobiDB-lite"/>
    </source>
</evidence>
<evidence type="ECO:0000313" key="2">
    <source>
        <dbReference type="EMBL" id="CAJ0592585.1"/>
    </source>
</evidence>
<gene>
    <name evidence="2" type="ORF">CYNAS_LOCUS4568</name>
</gene>
<feature type="compositionally biased region" description="Pro residues" evidence="1">
    <location>
        <begin position="140"/>
        <end position="151"/>
    </location>
</feature>
<dbReference type="Proteomes" id="UP001176961">
    <property type="component" value="Unassembled WGS sequence"/>
</dbReference>
<reference evidence="2" key="1">
    <citation type="submission" date="2023-07" db="EMBL/GenBank/DDBJ databases">
        <authorList>
            <consortium name="CYATHOMIX"/>
        </authorList>
    </citation>
    <scope>NUCLEOTIDE SEQUENCE</scope>
    <source>
        <strain evidence="2">N/A</strain>
    </source>
</reference>
<feature type="region of interest" description="Disordered" evidence="1">
    <location>
        <begin position="131"/>
        <end position="152"/>
    </location>
</feature>
<comment type="caution">
    <text evidence="2">The sequence shown here is derived from an EMBL/GenBank/DDBJ whole genome shotgun (WGS) entry which is preliminary data.</text>
</comment>
<protein>
    <submittedName>
        <fullName evidence="2">Uncharacterized protein</fullName>
    </submittedName>
</protein>
<dbReference type="EMBL" id="CATQJL010000112">
    <property type="protein sequence ID" value="CAJ0592585.1"/>
    <property type="molecule type" value="Genomic_DNA"/>
</dbReference>
<organism evidence="2 3">
    <name type="scientific">Cylicocyclus nassatus</name>
    <name type="common">Nematode worm</name>
    <dbReference type="NCBI Taxonomy" id="53992"/>
    <lineage>
        <taxon>Eukaryota</taxon>
        <taxon>Metazoa</taxon>
        <taxon>Ecdysozoa</taxon>
        <taxon>Nematoda</taxon>
        <taxon>Chromadorea</taxon>
        <taxon>Rhabditida</taxon>
        <taxon>Rhabditina</taxon>
        <taxon>Rhabditomorpha</taxon>
        <taxon>Strongyloidea</taxon>
        <taxon>Strongylidae</taxon>
        <taxon>Cylicocyclus</taxon>
    </lineage>
</organism>
<proteinExistence type="predicted"/>
<dbReference type="AlphaFoldDB" id="A0AA36GI88"/>
<keyword evidence="3" id="KW-1185">Reference proteome</keyword>
<name>A0AA36GI88_CYLNA</name>
<sequence length="345" mass="39578">MQQNAFNLVIAVDVKAICEDLNCSAYSIHRDENNKIRAEVVKIVSKKYECQYEEFASEIRDEVLKVDVNKNLSSRQLEDMMEKTVDVRVHSALNATVIREGELREKLEQLNEKLLVIGCARFIYGHVQAESTTRPTVTTPSPPIPPTPPRKPAVKGYVSKTAYDFNNTQTFEYTLVLPVNFMEDHHKRTEQLNIYNDMNASLLLVLVTAIANVRAICEAFSEYHAYSPNETDNNRTRQEVVDIVSEAATVTNVRAICEDYLRFHAYANTQIENDQKRQEIVNLVTEGKYACSYEEFASEIRDRLVTELKQNESISISFSELQELAEDILNERRRQLNSTVIEKQV</sequence>
<accession>A0AA36GI88</accession>
<evidence type="ECO:0000313" key="3">
    <source>
        <dbReference type="Proteomes" id="UP001176961"/>
    </source>
</evidence>